<name>A0A9X0ATZ2_9HELO</name>
<protein>
    <recommendedName>
        <fullName evidence="5">Glycoside hydrolase family 3 N-terminal domain-containing protein</fullName>
    </recommendedName>
</protein>
<evidence type="ECO:0000259" key="5">
    <source>
        <dbReference type="Pfam" id="PF00933"/>
    </source>
</evidence>
<feature type="domain" description="Glycoside hydrolase family 3 N-terminal" evidence="5">
    <location>
        <begin position="21"/>
        <end position="351"/>
    </location>
</feature>
<dbReference type="OrthoDB" id="4215304at2759"/>
<dbReference type="Pfam" id="PF00933">
    <property type="entry name" value="Glyco_hydro_3"/>
    <property type="match status" value="1"/>
</dbReference>
<dbReference type="GO" id="GO:0009254">
    <property type="term" value="P:peptidoglycan turnover"/>
    <property type="evidence" value="ECO:0007669"/>
    <property type="project" value="TreeGrafter"/>
</dbReference>
<dbReference type="InterPro" id="IPR036962">
    <property type="entry name" value="Glyco_hydro_3_N_sf"/>
</dbReference>
<reference evidence="6" key="1">
    <citation type="submission" date="2022-11" db="EMBL/GenBank/DDBJ databases">
        <title>Genome Resource of Sclerotinia nivalis Strain SnTB1, a Plant Pathogen Isolated from American Ginseng.</title>
        <authorList>
            <person name="Fan S."/>
        </authorList>
    </citation>
    <scope>NUCLEOTIDE SEQUENCE</scope>
    <source>
        <strain evidence="6">SnTB1</strain>
    </source>
</reference>
<accession>A0A9X0ATZ2</accession>
<dbReference type="InterPro" id="IPR001764">
    <property type="entry name" value="Glyco_hydro_3_N"/>
</dbReference>
<dbReference type="PANTHER" id="PTHR30480:SF16">
    <property type="entry name" value="GLYCOSIDE HYDROLASE FAMILY 3 DOMAIN PROTEIN"/>
    <property type="match status" value="1"/>
</dbReference>
<evidence type="ECO:0000256" key="1">
    <source>
        <dbReference type="ARBA" id="ARBA00005336"/>
    </source>
</evidence>
<dbReference type="FunFam" id="3.20.20.300:FF:000036">
    <property type="entry name" value="Beta-N-acetylglucosaminidase, putative"/>
    <property type="match status" value="1"/>
</dbReference>
<evidence type="ECO:0000256" key="4">
    <source>
        <dbReference type="ARBA" id="ARBA00023295"/>
    </source>
</evidence>
<dbReference type="InterPro" id="IPR050226">
    <property type="entry name" value="NagZ_Beta-hexosaminidase"/>
</dbReference>
<dbReference type="InterPro" id="IPR036881">
    <property type="entry name" value="Glyco_hydro_3_C_sf"/>
</dbReference>
<dbReference type="Proteomes" id="UP001152300">
    <property type="component" value="Unassembled WGS sequence"/>
</dbReference>
<comment type="similarity">
    <text evidence="1">Belongs to the glycosyl hydrolase 3 family.</text>
</comment>
<dbReference type="Gene3D" id="3.20.20.300">
    <property type="entry name" value="Glycoside hydrolase, family 3, N-terminal domain"/>
    <property type="match status" value="1"/>
</dbReference>
<evidence type="ECO:0000313" key="6">
    <source>
        <dbReference type="EMBL" id="KAJ8068423.1"/>
    </source>
</evidence>
<dbReference type="GO" id="GO:0004553">
    <property type="term" value="F:hydrolase activity, hydrolyzing O-glycosyl compounds"/>
    <property type="evidence" value="ECO:0007669"/>
    <property type="project" value="InterPro"/>
</dbReference>
<dbReference type="AlphaFoldDB" id="A0A9X0ATZ2"/>
<organism evidence="6 7">
    <name type="scientific">Sclerotinia nivalis</name>
    <dbReference type="NCBI Taxonomy" id="352851"/>
    <lineage>
        <taxon>Eukaryota</taxon>
        <taxon>Fungi</taxon>
        <taxon>Dikarya</taxon>
        <taxon>Ascomycota</taxon>
        <taxon>Pezizomycotina</taxon>
        <taxon>Leotiomycetes</taxon>
        <taxon>Helotiales</taxon>
        <taxon>Sclerotiniaceae</taxon>
        <taxon>Sclerotinia</taxon>
    </lineage>
</organism>
<proteinExistence type="inferred from homology"/>
<keyword evidence="7" id="KW-1185">Reference proteome</keyword>
<keyword evidence="2" id="KW-0378">Hydrolase</keyword>
<dbReference type="PANTHER" id="PTHR30480">
    <property type="entry name" value="BETA-HEXOSAMINIDASE-RELATED"/>
    <property type="match status" value="1"/>
</dbReference>
<dbReference type="GO" id="GO:0005975">
    <property type="term" value="P:carbohydrate metabolic process"/>
    <property type="evidence" value="ECO:0007669"/>
    <property type="project" value="InterPro"/>
</dbReference>
<gene>
    <name evidence="6" type="ORF">OCU04_003981</name>
</gene>
<evidence type="ECO:0000256" key="2">
    <source>
        <dbReference type="ARBA" id="ARBA00022801"/>
    </source>
</evidence>
<dbReference type="Gene3D" id="3.40.50.1700">
    <property type="entry name" value="Glycoside hydrolase family 3 C-terminal domain"/>
    <property type="match status" value="1"/>
</dbReference>
<evidence type="ECO:0000313" key="7">
    <source>
        <dbReference type="Proteomes" id="UP001152300"/>
    </source>
</evidence>
<comment type="caution">
    <text evidence="6">The sequence shown here is derived from an EMBL/GenBank/DDBJ whole genome shotgun (WGS) entry which is preliminary data.</text>
</comment>
<dbReference type="InterPro" id="IPR017853">
    <property type="entry name" value="GH"/>
</dbReference>
<dbReference type="EMBL" id="JAPEIS010000003">
    <property type="protein sequence ID" value="KAJ8068423.1"/>
    <property type="molecule type" value="Genomic_DNA"/>
</dbReference>
<sequence>MAMVSEGQAGEATNQWSDEELKEKVGQLFIVGFDGHVTNEDIKTLITIHRVGTIILFQRNVSDAAQLIQLTASLQKIAKDSGHAQSLFIAIDQENGLVARVNPPIATELPGSMALGATNDPSNAFTVAECTAKILKAYGISMNYAPVADINSEPKNPVIGVRSFSDDPETVGTFVSAQVEGLQQNGILSCVKHFPGHGDTAVDSHHGLPVITKSKEELEACELVPFWRAVKAGVDAIMTAHISLPQLNSNSNVATNQLPASLSPDAIRILRQEMNYDGLIVSDCLEMDGVRATYGTEKGAVMALKAGTDCVMVCHTMNAQVGAIEAVIAAVKSGEISREVIESSVNRVIRLKTKYASTSVSTADSNSNVQMLNEESSKVASEVYAKSTTVVRTEPGYISIPRNSMKVLLLFASEAHLGGGAVDSGEDRAARSPLLTSYIETLKPYCESIINIQFNEEYLLGPGHKDIIHFAEADMIILATRNATLSPYQKAMGRFLGKSLIPNKKFITIATCDPYDFLEDRDVIKNYIAIYEPTVSAFRAAVEVIFGVRPARGLLPVSLPSARHTTHPFEETVEDRVRRWLI</sequence>
<evidence type="ECO:0000256" key="3">
    <source>
        <dbReference type="ARBA" id="ARBA00023180"/>
    </source>
</evidence>
<keyword evidence="4" id="KW-0326">Glycosidase</keyword>
<dbReference type="SUPFAM" id="SSF51445">
    <property type="entry name" value="(Trans)glycosidases"/>
    <property type="match status" value="1"/>
</dbReference>
<keyword evidence="3" id="KW-0325">Glycoprotein</keyword>